<name>A0ABQ4TF33_METOR</name>
<evidence type="ECO:0008006" key="3">
    <source>
        <dbReference type="Google" id="ProtNLM"/>
    </source>
</evidence>
<dbReference type="SUPFAM" id="SSF53756">
    <property type="entry name" value="UDP-Glycosyltransferase/glycogen phosphorylase"/>
    <property type="match status" value="1"/>
</dbReference>
<organism evidence="1 2">
    <name type="scientific">Methylobacterium organophilum</name>
    <dbReference type="NCBI Taxonomy" id="410"/>
    <lineage>
        <taxon>Bacteria</taxon>
        <taxon>Pseudomonadati</taxon>
        <taxon>Pseudomonadota</taxon>
        <taxon>Alphaproteobacteria</taxon>
        <taxon>Hyphomicrobiales</taxon>
        <taxon>Methylobacteriaceae</taxon>
        <taxon>Methylobacterium</taxon>
    </lineage>
</organism>
<dbReference type="PANTHER" id="PTHR46401">
    <property type="entry name" value="GLYCOSYLTRANSFERASE WBBK-RELATED"/>
    <property type="match status" value="1"/>
</dbReference>
<gene>
    <name evidence="1" type="ORF">LKMONMHP_4523</name>
</gene>
<comment type="caution">
    <text evidence="1">The sequence shown here is derived from an EMBL/GenBank/DDBJ whole genome shotgun (WGS) entry which is preliminary data.</text>
</comment>
<dbReference type="Pfam" id="PF13692">
    <property type="entry name" value="Glyco_trans_1_4"/>
    <property type="match status" value="1"/>
</dbReference>
<evidence type="ECO:0000313" key="2">
    <source>
        <dbReference type="Proteomes" id="UP001055156"/>
    </source>
</evidence>
<evidence type="ECO:0000313" key="1">
    <source>
        <dbReference type="EMBL" id="GJE29639.1"/>
    </source>
</evidence>
<proteinExistence type="predicted"/>
<accession>A0ABQ4TF33</accession>
<dbReference type="Gene3D" id="3.40.50.2000">
    <property type="entry name" value="Glycogen Phosphorylase B"/>
    <property type="match status" value="1"/>
</dbReference>
<dbReference type="EMBL" id="BPQV01000017">
    <property type="protein sequence ID" value="GJE29639.1"/>
    <property type="molecule type" value="Genomic_DNA"/>
</dbReference>
<reference evidence="1" key="2">
    <citation type="submission" date="2021-08" db="EMBL/GenBank/DDBJ databases">
        <authorList>
            <person name="Tani A."/>
            <person name="Ola A."/>
            <person name="Ogura Y."/>
            <person name="Katsura K."/>
            <person name="Hayashi T."/>
        </authorList>
    </citation>
    <scope>NUCLEOTIDE SEQUENCE</scope>
    <source>
        <strain evidence="1">NBRC 15689</strain>
    </source>
</reference>
<sequence length="506" mass="55131">MDGQQTKMQRHNMTDLLFFSPLPPSRNGIADYSARVLAKLSLRYKVTAFAESLFAEVPDGVSLVDEALAFQHVSPGARIVYQLGNNPGHVFVLRAALRYPGVVVLHDPRLLYLYQVAGTKTQDLYDLMVASNPRAAQFARDARLNGRGPTRIDHVLFDALAEVLRVSRAIVVHSEYARQLIRRHHGEAAAAKVSVIPHFAYPPAKLSREAARAALSLNRNAFVVVTAGFVHRRKRYEWLIEALDQVVQTNARPVIWIQAGELREEEVPMSALLDRFPAVKAVSRVTGYLSERDLDTTIAAADVLVNLRFPSEGESSGSLARAFGNGTCCLVSDTAAFKEIPADVAVKIPTIGAPRIIAAALSTLSEKPALRDAFERQAAHYAVTDLSMDRYIARFCEVLDGLDAPGLAMPAPPPRPALHLALDPAVARPRLAEALAAHPAGIEVVISPIDAAVAARPLLDTLLPDRAEARHVRVAPVSSETRTGEATYELRLHLCRKVGLHYAPAA</sequence>
<dbReference type="PANTHER" id="PTHR46401:SF8">
    <property type="entry name" value="BLL6006 PROTEIN"/>
    <property type="match status" value="1"/>
</dbReference>
<protein>
    <recommendedName>
        <fullName evidence="3">Glycosyltransferase</fullName>
    </recommendedName>
</protein>
<keyword evidence="2" id="KW-1185">Reference proteome</keyword>
<dbReference type="RefSeq" id="WP_238314638.1">
    <property type="nucleotide sequence ID" value="NZ_BPQV01000017.1"/>
</dbReference>
<reference evidence="1" key="1">
    <citation type="journal article" date="2021" name="Front. Microbiol.">
        <title>Comprehensive Comparative Genomics and Phenotyping of Methylobacterium Species.</title>
        <authorList>
            <person name="Alessa O."/>
            <person name="Ogura Y."/>
            <person name="Fujitani Y."/>
            <person name="Takami H."/>
            <person name="Hayashi T."/>
            <person name="Sahin N."/>
            <person name="Tani A."/>
        </authorList>
    </citation>
    <scope>NUCLEOTIDE SEQUENCE</scope>
    <source>
        <strain evidence="1">NBRC 15689</strain>
    </source>
</reference>
<dbReference type="CDD" id="cd03801">
    <property type="entry name" value="GT4_PimA-like"/>
    <property type="match status" value="1"/>
</dbReference>
<dbReference type="Proteomes" id="UP001055156">
    <property type="component" value="Unassembled WGS sequence"/>
</dbReference>